<dbReference type="EMBL" id="JAKLTR010000001">
    <property type="protein sequence ID" value="MCG2612834.1"/>
    <property type="molecule type" value="Genomic_DNA"/>
</dbReference>
<feature type="transmembrane region" description="Helical" evidence="1">
    <location>
        <begin position="131"/>
        <end position="148"/>
    </location>
</feature>
<dbReference type="InterPro" id="IPR036890">
    <property type="entry name" value="HATPase_C_sf"/>
</dbReference>
<feature type="transmembrane region" description="Helical" evidence="1">
    <location>
        <begin position="87"/>
        <end position="111"/>
    </location>
</feature>
<reference evidence="3" key="1">
    <citation type="submission" date="2022-01" db="EMBL/GenBank/DDBJ databases">
        <authorList>
            <person name="Jo J.-H."/>
            <person name="Im W.-T."/>
        </authorList>
    </citation>
    <scope>NUCLEOTIDE SEQUENCE</scope>
    <source>
        <strain evidence="3">NA20</strain>
    </source>
</reference>
<dbReference type="Proteomes" id="UP001165367">
    <property type="component" value="Unassembled WGS sequence"/>
</dbReference>
<evidence type="ECO:0000256" key="1">
    <source>
        <dbReference type="SAM" id="Phobius"/>
    </source>
</evidence>
<dbReference type="Gene3D" id="3.30.565.10">
    <property type="entry name" value="Histidine kinase-like ATPase, C-terminal domain"/>
    <property type="match status" value="1"/>
</dbReference>
<feature type="transmembrane region" description="Helical" evidence="1">
    <location>
        <begin position="57"/>
        <end position="75"/>
    </location>
</feature>
<keyword evidence="4" id="KW-1185">Reference proteome</keyword>
<sequence>MQEGYPEFRNSAVVDFIVHDKYRVLRHISLCLGFLALIYYSTWVKDYEGEYKTLRPLIVWVVFAIMFYINMYLLVPKIFFKGKYLLYLLLVFILVKAGLTLLSFIITAYLGPEYLSLDDMRLSKPRKEYEGMLIVIPIILMTTTIKLFQRWAKDNERIAALNQSNLTMELNGLRNQINPHFLFNMLNSIKALVRIDQEKATTVIVKFSEFLRYQLYENNENRASLRNEINFISNFLNLEKLRRDNLRINISCLPAYGEMNDIQLPSNLFTAFIENAVKHSVTIQQSDSFINVIIEVTDSRLTFTCKNSTDPAYVPSSANSGGLGLPNIKRRLNLLYNDMHELDIRTTPGCYSVHLIIPV</sequence>
<dbReference type="PANTHER" id="PTHR34220">
    <property type="entry name" value="SENSOR HISTIDINE KINASE YPDA"/>
    <property type="match status" value="1"/>
</dbReference>
<keyword evidence="1" id="KW-1133">Transmembrane helix</keyword>
<comment type="caution">
    <text evidence="3">The sequence shown here is derived from an EMBL/GenBank/DDBJ whole genome shotgun (WGS) entry which is preliminary data.</text>
</comment>
<dbReference type="PANTHER" id="PTHR34220:SF7">
    <property type="entry name" value="SENSOR HISTIDINE KINASE YPDA"/>
    <property type="match status" value="1"/>
</dbReference>
<dbReference type="GO" id="GO:0016301">
    <property type="term" value="F:kinase activity"/>
    <property type="evidence" value="ECO:0007669"/>
    <property type="project" value="UniProtKB-KW"/>
</dbReference>
<dbReference type="InterPro" id="IPR010559">
    <property type="entry name" value="Sig_transdc_His_kin_internal"/>
</dbReference>
<proteinExistence type="predicted"/>
<evidence type="ECO:0000259" key="2">
    <source>
        <dbReference type="Pfam" id="PF06580"/>
    </source>
</evidence>
<accession>A0ABS9KKI0</accession>
<feature type="transmembrane region" description="Helical" evidence="1">
    <location>
        <begin position="24"/>
        <end position="42"/>
    </location>
</feature>
<evidence type="ECO:0000313" key="4">
    <source>
        <dbReference type="Proteomes" id="UP001165367"/>
    </source>
</evidence>
<name>A0ABS9KKI0_9BACT</name>
<keyword evidence="1" id="KW-0812">Transmembrane</keyword>
<keyword evidence="1" id="KW-0472">Membrane</keyword>
<dbReference type="InterPro" id="IPR050640">
    <property type="entry name" value="Bact_2-comp_sensor_kinase"/>
</dbReference>
<protein>
    <submittedName>
        <fullName evidence="3">Histidine kinase</fullName>
    </submittedName>
</protein>
<dbReference type="Pfam" id="PF06580">
    <property type="entry name" value="His_kinase"/>
    <property type="match status" value="1"/>
</dbReference>
<keyword evidence="3" id="KW-0418">Kinase</keyword>
<keyword evidence="3" id="KW-0808">Transferase</keyword>
<dbReference type="RefSeq" id="WP_237868062.1">
    <property type="nucleotide sequence ID" value="NZ_JAKLTR010000001.1"/>
</dbReference>
<gene>
    <name evidence="3" type="ORF">LZZ85_01035</name>
</gene>
<organism evidence="3 4">
    <name type="scientific">Terrimonas ginsenosidimutans</name>
    <dbReference type="NCBI Taxonomy" id="2908004"/>
    <lineage>
        <taxon>Bacteria</taxon>
        <taxon>Pseudomonadati</taxon>
        <taxon>Bacteroidota</taxon>
        <taxon>Chitinophagia</taxon>
        <taxon>Chitinophagales</taxon>
        <taxon>Chitinophagaceae</taxon>
        <taxon>Terrimonas</taxon>
    </lineage>
</organism>
<feature type="domain" description="Signal transduction histidine kinase internal region" evidence="2">
    <location>
        <begin position="168"/>
        <end position="244"/>
    </location>
</feature>
<evidence type="ECO:0000313" key="3">
    <source>
        <dbReference type="EMBL" id="MCG2612834.1"/>
    </source>
</evidence>